<gene>
    <name evidence="7" type="ORF">BGZ65_001771</name>
</gene>
<dbReference type="AlphaFoldDB" id="A0A9P6SUA2"/>
<dbReference type="Gene3D" id="3.50.50.60">
    <property type="entry name" value="FAD/NAD(P)-binding domain"/>
    <property type="match status" value="1"/>
</dbReference>
<evidence type="ECO:0000256" key="5">
    <source>
        <dbReference type="SAM" id="MobiDB-lite"/>
    </source>
</evidence>
<dbReference type="GO" id="GO:0004497">
    <property type="term" value="F:monooxygenase activity"/>
    <property type="evidence" value="ECO:0007669"/>
    <property type="project" value="InterPro"/>
</dbReference>
<sequence>MPLHPPPKVLIAGAGLGGLFLAILLEKAGIPYHIYERTSTVKPLGASMGINANILPVFDQLDLLKDLQKIAFACTTLELYKESLKKIGAIDLSGFKEKAGYHTYIFHRPDFYELLLTRVPREKISFNKKVVWVLQNKEGVMIRTSDNETHHGDILVGADGAYSAVRQNIYKDLTKKGELPASDAGGFKMGFICMVGTTNPLDPEEYPELKDDHCHFKTHIGKNKAHSWVTTTLPNNRISFIIAEQLDEQVAKDFAFRNSEWSSESNAAMIKQIYNFPIKHGREGEDKILGNLIDATDPGLISKIFLEEKLFETWYHGRTVLIGDAAHKMQPSAGQGAVNAMEDAVILANCLYDISGGKEPVTPELITKAFRDYREQRYCHAKFQVENSQEMAKLLNGQKLSERVVRTVVYNLPRWIMNHVYLKQAGYRPQVMFLPTVPNPKGLPVVPQKPSKRYQEEQTAKNGSDVYLDL</sequence>
<organism evidence="7 8">
    <name type="scientific">Modicella reniformis</name>
    <dbReference type="NCBI Taxonomy" id="1440133"/>
    <lineage>
        <taxon>Eukaryota</taxon>
        <taxon>Fungi</taxon>
        <taxon>Fungi incertae sedis</taxon>
        <taxon>Mucoromycota</taxon>
        <taxon>Mortierellomycotina</taxon>
        <taxon>Mortierellomycetes</taxon>
        <taxon>Mortierellales</taxon>
        <taxon>Mortierellaceae</taxon>
        <taxon>Modicella</taxon>
    </lineage>
</organism>
<keyword evidence="3" id="KW-0274">FAD</keyword>
<feature type="domain" description="FAD-binding" evidence="6">
    <location>
        <begin position="8"/>
        <end position="174"/>
    </location>
</feature>
<reference evidence="7" key="1">
    <citation type="journal article" date="2020" name="Fungal Divers.">
        <title>Resolving the Mortierellaceae phylogeny through synthesis of multi-gene phylogenetics and phylogenomics.</title>
        <authorList>
            <person name="Vandepol N."/>
            <person name="Liber J."/>
            <person name="Desiro A."/>
            <person name="Na H."/>
            <person name="Kennedy M."/>
            <person name="Barry K."/>
            <person name="Grigoriev I.V."/>
            <person name="Miller A.N."/>
            <person name="O'Donnell K."/>
            <person name="Stajich J.E."/>
            <person name="Bonito G."/>
        </authorList>
    </citation>
    <scope>NUCLEOTIDE SEQUENCE</scope>
    <source>
        <strain evidence="7">MES-2147</strain>
    </source>
</reference>
<evidence type="ECO:0000313" key="8">
    <source>
        <dbReference type="Proteomes" id="UP000749646"/>
    </source>
</evidence>
<dbReference type="Proteomes" id="UP000749646">
    <property type="component" value="Unassembled WGS sequence"/>
</dbReference>
<dbReference type="PANTHER" id="PTHR47356:SF2">
    <property type="entry name" value="FAD-BINDING DOMAIN-CONTAINING PROTEIN-RELATED"/>
    <property type="match status" value="1"/>
</dbReference>
<feature type="region of interest" description="Disordered" evidence="5">
    <location>
        <begin position="444"/>
        <end position="470"/>
    </location>
</feature>
<comment type="similarity">
    <text evidence="1">Belongs to the paxM FAD-dependent monooxygenase family.</text>
</comment>
<evidence type="ECO:0000256" key="3">
    <source>
        <dbReference type="ARBA" id="ARBA00022827"/>
    </source>
</evidence>
<dbReference type="OrthoDB" id="9993796at2759"/>
<comment type="caution">
    <text evidence="7">The sequence shown here is derived from an EMBL/GenBank/DDBJ whole genome shotgun (WGS) entry which is preliminary data.</text>
</comment>
<name>A0A9P6SUA2_9FUNG</name>
<evidence type="ECO:0000259" key="6">
    <source>
        <dbReference type="Pfam" id="PF01494"/>
    </source>
</evidence>
<dbReference type="InterPro" id="IPR050562">
    <property type="entry name" value="FAD_mOase_fung"/>
</dbReference>
<protein>
    <recommendedName>
        <fullName evidence="6">FAD-binding domain-containing protein</fullName>
    </recommendedName>
</protein>
<dbReference type="Pfam" id="PF01494">
    <property type="entry name" value="FAD_binding_3"/>
    <property type="match status" value="2"/>
</dbReference>
<dbReference type="EMBL" id="JAAAHW010000356">
    <property type="protein sequence ID" value="KAG0003373.1"/>
    <property type="molecule type" value="Genomic_DNA"/>
</dbReference>
<dbReference type="SUPFAM" id="SSF51905">
    <property type="entry name" value="FAD/NAD(P)-binding domain"/>
    <property type="match status" value="1"/>
</dbReference>
<keyword evidence="8" id="KW-1185">Reference proteome</keyword>
<feature type="domain" description="FAD-binding" evidence="6">
    <location>
        <begin position="301"/>
        <end position="355"/>
    </location>
</feature>
<keyword evidence="2" id="KW-0285">Flavoprotein</keyword>
<dbReference type="PANTHER" id="PTHR47356">
    <property type="entry name" value="FAD-DEPENDENT MONOOXYGENASE ASQG-RELATED"/>
    <property type="match status" value="1"/>
</dbReference>
<keyword evidence="4" id="KW-0560">Oxidoreductase</keyword>
<dbReference type="GO" id="GO:0071949">
    <property type="term" value="F:FAD binding"/>
    <property type="evidence" value="ECO:0007669"/>
    <property type="project" value="InterPro"/>
</dbReference>
<accession>A0A9P6SUA2</accession>
<evidence type="ECO:0000256" key="1">
    <source>
        <dbReference type="ARBA" id="ARBA00007992"/>
    </source>
</evidence>
<evidence type="ECO:0000256" key="4">
    <source>
        <dbReference type="ARBA" id="ARBA00023002"/>
    </source>
</evidence>
<evidence type="ECO:0000256" key="2">
    <source>
        <dbReference type="ARBA" id="ARBA00022630"/>
    </source>
</evidence>
<dbReference type="InterPro" id="IPR036188">
    <property type="entry name" value="FAD/NAD-bd_sf"/>
</dbReference>
<dbReference type="InterPro" id="IPR002938">
    <property type="entry name" value="FAD-bd"/>
</dbReference>
<evidence type="ECO:0000313" key="7">
    <source>
        <dbReference type="EMBL" id="KAG0003373.1"/>
    </source>
</evidence>
<proteinExistence type="inferred from homology"/>
<dbReference type="PRINTS" id="PR00420">
    <property type="entry name" value="RNGMNOXGNASE"/>
</dbReference>